<evidence type="ECO:0000259" key="2">
    <source>
        <dbReference type="Pfam" id="PF00656"/>
    </source>
</evidence>
<dbReference type="AlphaFoldDB" id="A0A284SA73"/>
<dbReference type="InterPro" id="IPR050452">
    <property type="entry name" value="Metacaspase"/>
</dbReference>
<dbReference type="Gene3D" id="3.40.50.1460">
    <property type="match status" value="1"/>
</dbReference>
<dbReference type="Pfam" id="PF00656">
    <property type="entry name" value="Peptidase_C14"/>
    <property type="match status" value="1"/>
</dbReference>
<reference evidence="4" key="1">
    <citation type="journal article" date="2017" name="Nat. Ecol. Evol.">
        <title>Genome expansion and lineage-specific genetic innovations in the forest pathogenic fungi Armillaria.</title>
        <authorList>
            <person name="Sipos G."/>
            <person name="Prasanna A.N."/>
            <person name="Walter M.C."/>
            <person name="O'Connor E."/>
            <person name="Balint B."/>
            <person name="Krizsan K."/>
            <person name="Kiss B."/>
            <person name="Hess J."/>
            <person name="Varga T."/>
            <person name="Slot J."/>
            <person name="Riley R."/>
            <person name="Boka B."/>
            <person name="Rigling D."/>
            <person name="Barry K."/>
            <person name="Lee J."/>
            <person name="Mihaltcheva S."/>
            <person name="LaButti K."/>
            <person name="Lipzen A."/>
            <person name="Waldron R."/>
            <person name="Moloney N.M."/>
            <person name="Sperisen C."/>
            <person name="Kredics L."/>
            <person name="Vagvoelgyi C."/>
            <person name="Patrignani A."/>
            <person name="Fitzpatrick D."/>
            <person name="Nagy I."/>
            <person name="Doyle S."/>
            <person name="Anderson J.B."/>
            <person name="Grigoriev I.V."/>
            <person name="Gueldener U."/>
            <person name="Muensterkoetter M."/>
            <person name="Nagy L.G."/>
        </authorList>
    </citation>
    <scope>NUCLEOTIDE SEQUENCE [LARGE SCALE GENOMIC DNA]</scope>
    <source>
        <strain evidence="4">C18/9</strain>
    </source>
</reference>
<dbReference type="EMBL" id="FUEG01000050">
    <property type="protein sequence ID" value="SJL17889.1"/>
    <property type="molecule type" value="Genomic_DNA"/>
</dbReference>
<protein>
    <recommendedName>
        <fullName evidence="2">Peptidase C14 caspase domain-containing protein</fullName>
    </recommendedName>
</protein>
<evidence type="ECO:0000313" key="3">
    <source>
        <dbReference type="EMBL" id="SJL17889.1"/>
    </source>
</evidence>
<dbReference type="OrthoDB" id="10255174at2759"/>
<comment type="similarity">
    <text evidence="1">Belongs to the peptidase C14B family.</text>
</comment>
<sequence>MEKYFVEDLHVPRDHIQLLLGSKEHTSPDDPLCPSRTHIIQALLGIITNPDVEYGNNIIIHFSGHGSYYQRPEFDDDGCGEPGYVEALCPIDRDTPGANGKPIPDISDHEFNTILTQIFRVKGHRITVILDCCHSASISRDLPEPGARVTPITKGATLEDMLLTGESYLKYYAGYRSILSKDWYPDMDSHIALAACKEYEFAKEKIVQGEGGVVGYIGIFTHSLVRALRSGYLSKETTYADLPSGLDECCHQMPVVSGRQKHVRIWYQAQTSVKVNMRRWSQCSIVGF</sequence>
<gene>
    <name evidence="3" type="ORF">ARMOST_21456</name>
</gene>
<evidence type="ECO:0000256" key="1">
    <source>
        <dbReference type="ARBA" id="ARBA00009005"/>
    </source>
</evidence>
<proteinExistence type="inferred from homology"/>
<dbReference type="PANTHER" id="PTHR48104:SF30">
    <property type="entry name" value="METACASPASE-1"/>
    <property type="match status" value="1"/>
</dbReference>
<organism evidence="3 4">
    <name type="scientific">Armillaria ostoyae</name>
    <name type="common">Armillaria root rot fungus</name>
    <dbReference type="NCBI Taxonomy" id="47428"/>
    <lineage>
        <taxon>Eukaryota</taxon>
        <taxon>Fungi</taxon>
        <taxon>Dikarya</taxon>
        <taxon>Basidiomycota</taxon>
        <taxon>Agaricomycotina</taxon>
        <taxon>Agaricomycetes</taxon>
        <taxon>Agaricomycetidae</taxon>
        <taxon>Agaricales</taxon>
        <taxon>Marasmiineae</taxon>
        <taxon>Physalacriaceae</taxon>
        <taxon>Armillaria</taxon>
    </lineage>
</organism>
<accession>A0A284SA73</accession>
<dbReference type="GO" id="GO:0006508">
    <property type="term" value="P:proteolysis"/>
    <property type="evidence" value="ECO:0007669"/>
    <property type="project" value="InterPro"/>
</dbReference>
<name>A0A284SA73_ARMOS</name>
<feature type="domain" description="Peptidase C14 caspase" evidence="2">
    <location>
        <begin position="34"/>
        <end position="256"/>
    </location>
</feature>
<dbReference type="GO" id="GO:0004197">
    <property type="term" value="F:cysteine-type endopeptidase activity"/>
    <property type="evidence" value="ECO:0007669"/>
    <property type="project" value="InterPro"/>
</dbReference>
<evidence type="ECO:0000313" key="4">
    <source>
        <dbReference type="Proteomes" id="UP000219338"/>
    </source>
</evidence>
<dbReference type="PANTHER" id="PTHR48104">
    <property type="entry name" value="METACASPASE-4"/>
    <property type="match status" value="1"/>
</dbReference>
<dbReference type="GO" id="GO:0005737">
    <property type="term" value="C:cytoplasm"/>
    <property type="evidence" value="ECO:0007669"/>
    <property type="project" value="TreeGrafter"/>
</dbReference>
<dbReference type="InterPro" id="IPR011600">
    <property type="entry name" value="Pept_C14_caspase"/>
</dbReference>
<dbReference type="Proteomes" id="UP000219338">
    <property type="component" value="Unassembled WGS sequence"/>
</dbReference>
<keyword evidence="4" id="KW-1185">Reference proteome</keyword>